<dbReference type="AlphaFoldDB" id="A0A9X2FCX6"/>
<comment type="function">
    <text evidence="8">Part of the ABC transporter complex CysAWTP (TC 3.A.1.6.1) involved in sulfate/thiosulfate import. Probably responsible for the translocation of the substrate across the membrane.</text>
</comment>
<feature type="transmembrane region" description="Helical" evidence="9">
    <location>
        <begin position="69"/>
        <end position="95"/>
    </location>
</feature>
<comment type="subcellular location">
    <subcellularLocation>
        <location evidence="1 9">Cell membrane</location>
        <topology evidence="1 9">Multi-pass membrane protein</topology>
    </subcellularLocation>
</comment>
<feature type="transmembrane region" description="Helical" evidence="9">
    <location>
        <begin position="143"/>
        <end position="166"/>
    </location>
</feature>
<keyword evidence="6" id="KW-0764">Sulfate transport</keyword>
<dbReference type="RefSeq" id="WP_252854398.1">
    <property type="nucleotide sequence ID" value="NZ_JAMXLR010000072.1"/>
</dbReference>
<dbReference type="SUPFAM" id="SSF161098">
    <property type="entry name" value="MetI-like"/>
    <property type="match status" value="1"/>
</dbReference>
<dbReference type="PROSITE" id="PS50928">
    <property type="entry name" value="ABC_TM1"/>
    <property type="match status" value="1"/>
</dbReference>
<evidence type="ECO:0000256" key="9">
    <source>
        <dbReference type="RuleBase" id="RU363032"/>
    </source>
</evidence>
<comment type="caution">
    <text evidence="11">The sequence shown here is derived from an EMBL/GenBank/DDBJ whole genome shotgun (WGS) entry which is preliminary data.</text>
</comment>
<dbReference type="Proteomes" id="UP001155241">
    <property type="component" value="Unassembled WGS sequence"/>
</dbReference>
<evidence type="ECO:0000256" key="5">
    <source>
        <dbReference type="ARBA" id="ARBA00022989"/>
    </source>
</evidence>
<name>A0A9X2FCX6_9BACT</name>
<evidence type="ECO:0000259" key="10">
    <source>
        <dbReference type="PROSITE" id="PS50928"/>
    </source>
</evidence>
<sequence length="276" mass="29642">MARKPASDFPFYTVLILISSTYLLLIAGMLAADAAYLISPPSSAEGLEPPGTGPAIISSLADPSIQYSIWLSLVSTTITALLSLLFAVPIGYLFSRHQFRGKNFLDAMLDIPFVLPPLVVGLSLLILFQYFDESIRSRIVYEVPAVILAQFVVSCALAVRVMRATFDQIEPRLEQVALTLGCSRSQAFSLVVLPETAPGLITAGTLAWARALGEFGPLLVFAGATRGKTEVLSTTVFLELSIGNLPGAVAVSLLMIAMAFAVLMVARRWGSRYLAL</sequence>
<dbReference type="PANTHER" id="PTHR30406">
    <property type="entry name" value="SULFATE TRANSPORT SYSTEM PERMEASE PROTEIN"/>
    <property type="match status" value="1"/>
</dbReference>
<gene>
    <name evidence="11" type="ORF">NG895_20490</name>
</gene>
<dbReference type="Pfam" id="PF00528">
    <property type="entry name" value="BPD_transp_1"/>
    <property type="match status" value="1"/>
</dbReference>
<proteinExistence type="inferred from homology"/>
<feature type="transmembrane region" description="Helical" evidence="9">
    <location>
        <begin position="107"/>
        <end position="131"/>
    </location>
</feature>
<dbReference type="GO" id="GO:0005886">
    <property type="term" value="C:plasma membrane"/>
    <property type="evidence" value="ECO:0007669"/>
    <property type="project" value="UniProtKB-SubCell"/>
</dbReference>
<dbReference type="GO" id="GO:0015419">
    <property type="term" value="F:ABC-type sulfate transporter activity"/>
    <property type="evidence" value="ECO:0007669"/>
    <property type="project" value="InterPro"/>
</dbReference>
<dbReference type="EMBL" id="JAMXLR010000072">
    <property type="protein sequence ID" value="MCO6046284.1"/>
    <property type="molecule type" value="Genomic_DNA"/>
</dbReference>
<evidence type="ECO:0000256" key="7">
    <source>
        <dbReference type="ARBA" id="ARBA00023136"/>
    </source>
</evidence>
<accession>A0A9X2FCX6</accession>
<comment type="subunit">
    <text evidence="2">The complex is composed of two ATP-binding proteins (CysA), two transmembrane proteins (CysT and CysW) and a solute-binding protein (CysP).</text>
</comment>
<keyword evidence="12" id="KW-1185">Reference proteome</keyword>
<dbReference type="CDD" id="cd06261">
    <property type="entry name" value="TM_PBP2"/>
    <property type="match status" value="1"/>
</dbReference>
<keyword evidence="4 9" id="KW-0812">Transmembrane</keyword>
<keyword evidence="5 9" id="KW-1133">Transmembrane helix</keyword>
<keyword evidence="7 9" id="KW-0472">Membrane</keyword>
<reference evidence="11" key="1">
    <citation type="submission" date="2022-06" db="EMBL/GenBank/DDBJ databases">
        <title>Aeoliella straminimaris, a novel planctomycete from sediments.</title>
        <authorList>
            <person name="Vitorino I.R."/>
            <person name="Lage O.M."/>
        </authorList>
    </citation>
    <scope>NUCLEOTIDE SEQUENCE</scope>
    <source>
        <strain evidence="11">ICT_H6.2</strain>
    </source>
</reference>
<evidence type="ECO:0000313" key="12">
    <source>
        <dbReference type="Proteomes" id="UP001155241"/>
    </source>
</evidence>
<protein>
    <submittedName>
        <fullName evidence="11">ABC transporter permease</fullName>
    </submittedName>
</protein>
<evidence type="ECO:0000256" key="6">
    <source>
        <dbReference type="ARBA" id="ARBA00023032"/>
    </source>
</evidence>
<keyword evidence="3 9" id="KW-0813">Transport</keyword>
<evidence type="ECO:0000256" key="4">
    <source>
        <dbReference type="ARBA" id="ARBA00022692"/>
    </source>
</evidence>
<feature type="domain" description="ABC transmembrane type-1" evidence="10">
    <location>
        <begin position="69"/>
        <end position="266"/>
    </location>
</feature>
<dbReference type="InterPro" id="IPR000515">
    <property type="entry name" value="MetI-like"/>
</dbReference>
<dbReference type="InterPro" id="IPR035906">
    <property type="entry name" value="MetI-like_sf"/>
</dbReference>
<evidence type="ECO:0000256" key="8">
    <source>
        <dbReference type="ARBA" id="ARBA00025323"/>
    </source>
</evidence>
<evidence type="ECO:0000256" key="2">
    <source>
        <dbReference type="ARBA" id="ARBA00011779"/>
    </source>
</evidence>
<feature type="transmembrane region" description="Helical" evidence="9">
    <location>
        <begin position="187"/>
        <end position="209"/>
    </location>
</feature>
<dbReference type="InterPro" id="IPR005667">
    <property type="entry name" value="Sulph_transpt2"/>
</dbReference>
<feature type="transmembrane region" description="Helical" evidence="9">
    <location>
        <begin position="12"/>
        <end position="38"/>
    </location>
</feature>
<evidence type="ECO:0000256" key="1">
    <source>
        <dbReference type="ARBA" id="ARBA00004651"/>
    </source>
</evidence>
<evidence type="ECO:0000256" key="3">
    <source>
        <dbReference type="ARBA" id="ARBA00022448"/>
    </source>
</evidence>
<dbReference type="Gene3D" id="1.10.3720.10">
    <property type="entry name" value="MetI-like"/>
    <property type="match status" value="1"/>
</dbReference>
<feature type="transmembrane region" description="Helical" evidence="9">
    <location>
        <begin position="245"/>
        <end position="266"/>
    </location>
</feature>
<dbReference type="PANTHER" id="PTHR30406:SF8">
    <property type="entry name" value="SULFATE TRANSPORT SYSTEM PERMEASE PROTEIN CYST"/>
    <property type="match status" value="1"/>
</dbReference>
<comment type="similarity">
    <text evidence="9">Belongs to the binding-protein-dependent transport system permease family.</text>
</comment>
<evidence type="ECO:0000313" key="11">
    <source>
        <dbReference type="EMBL" id="MCO6046284.1"/>
    </source>
</evidence>
<organism evidence="11 12">
    <name type="scientific">Aeoliella straminimaris</name>
    <dbReference type="NCBI Taxonomy" id="2954799"/>
    <lineage>
        <taxon>Bacteria</taxon>
        <taxon>Pseudomonadati</taxon>
        <taxon>Planctomycetota</taxon>
        <taxon>Planctomycetia</taxon>
        <taxon>Pirellulales</taxon>
        <taxon>Lacipirellulaceae</taxon>
        <taxon>Aeoliella</taxon>
    </lineage>
</organism>